<dbReference type="InterPro" id="IPR018200">
    <property type="entry name" value="USP_CS"/>
</dbReference>
<dbReference type="GO" id="GO:0006508">
    <property type="term" value="P:proteolysis"/>
    <property type="evidence" value="ECO:0007669"/>
    <property type="project" value="UniProtKB-KW"/>
</dbReference>
<dbReference type="PANTHER" id="PTHR43982">
    <property type="entry name" value="UBIQUITIN CARBOXYL-TERMINAL HYDROLASE"/>
    <property type="match status" value="1"/>
</dbReference>
<proteinExistence type="predicted"/>
<dbReference type="Pfam" id="PF00443">
    <property type="entry name" value="UCH"/>
    <property type="match status" value="1"/>
</dbReference>
<keyword evidence="4" id="KW-0833">Ubl conjugation pathway</keyword>
<dbReference type="InterPro" id="IPR044635">
    <property type="entry name" value="UBP14-like"/>
</dbReference>
<dbReference type="SUPFAM" id="SSF54001">
    <property type="entry name" value="Cysteine proteinases"/>
    <property type="match status" value="1"/>
</dbReference>
<name>A0ABD3MKJ3_9STRA</name>
<dbReference type="InterPro" id="IPR001394">
    <property type="entry name" value="Peptidase_C19_UCH"/>
</dbReference>
<dbReference type="InterPro" id="IPR038765">
    <property type="entry name" value="Papain-like_cys_pep_sf"/>
</dbReference>
<dbReference type="Gene3D" id="3.10.20.90">
    <property type="entry name" value="Phosphatidylinositol 3-kinase Catalytic Subunit, Chain A, domain 1"/>
    <property type="match status" value="1"/>
</dbReference>
<dbReference type="Proteomes" id="UP001530293">
    <property type="component" value="Unassembled WGS sequence"/>
</dbReference>
<dbReference type="PANTHER" id="PTHR43982:SF1">
    <property type="entry name" value="UBIQUITIN CARBOXYL-TERMINAL HYDROLASE 14"/>
    <property type="match status" value="1"/>
</dbReference>
<evidence type="ECO:0000256" key="6">
    <source>
        <dbReference type="ARBA" id="ARBA00022807"/>
    </source>
</evidence>
<dbReference type="EC" id="3.4.19.12" evidence="2"/>
<reference evidence="9 10" key="1">
    <citation type="submission" date="2024-10" db="EMBL/GenBank/DDBJ databases">
        <title>Updated reference genomes for cyclostephanoid diatoms.</title>
        <authorList>
            <person name="Roberts W.R."/>
            <person name="Alverson A.J."/>
        </authorList>
    </citation>
    <scope>NUCLEOTIDE SEQUENCE [LARGE SCALE GENOMIC DNA]</scope>
    <source>
        <strain evidence="9 10">AJA232-27</strain>
    </source>
</reference>
<sequence length="596" mass="65758">MTTKYYAVNVTWGKESIELQMDPSAGVSGLKLELQHRTGVPMERMKVMPKSKGLWKGVLKDTEDLTSLNLSDISPPIQMLMMGSATLPVEPAQKVVFIEDLPPEEAAKMIEPSGLINLGNTCYLNSVTQCLRVIPPLRDGLKHYTPHSSQQQQQQHQGQIHALLLKSLLSTLDTLDRTPSAVSPQNLVMATKLAFPQMAQTGPNGAPMQQDAEEFYSSVMGVAANELRGNQLIEAAFHGVKCGEEELNGAGNLIDAVFGLKMEETLTCDELATTTTTTPATAATTAADSTMETDEHQLVEPPVTSYDLHRKLVCNIQGGSDASSQVNITHILEGIQLSLTGKLEKYSDALGRNAQWTRTQRIARLPPYLVVQFGRFYWKATPDSQDHAGVKCKVMKPVGFQSVLDVYDFCTDDVKRVLKVARDKARQEEEDRVVKKLKGEEGDDGKKEENADSTTNTGAAMDTEEVVEEEEIDEDLKAALAMSIEPEQPPPVGPGLPNDFRGLYELFAVVTHKGRDADGGHYMGWVKADNRNTNTVSSSSNDNSKREKIADTDEDNDDWFVFDDDEVSPCKTEDILKLKGGGDWHMSYLNFYRAKK</sequence>
<dbReference type="Gene3D" id="3.90.70.10">
    <property type="entry name" value="Cysteine proteinases"/>
    <property type="match status" value="1"/>
</dbReference>
<dbReference type="EMBL" id="JALLBG020000135">
    <property type="protein sequence ID" value="KAL3762501.1"/>
    <property type="molecule type" value="Genomic_DNA"/>
</dbReference>
<comment type="caution">
    <text evidence="9">The sequence shown here is derived from an EMBL/GenBank/DDBJ whole genome shotgun (WGS) entry which is preliminary data.</text>
</comment>
<dbReference type="PROSITE" id="PS50235">
    <property type="entry name" value="USP_3"/>
    <property type="match status" value="1"/>
</dbReference>
<keyword evidence="10" id="KW-1185">Reference proteome</keyword>
<evidence type="ECO:0000256" key="1">
    <source>
        <dbReference type="ARBA" id="ARBA00000707"/>
    </source>
</evidence>
<feature type="compositionally biased region" description="Low complexity" evidence="7">
    <location>
        <begin position="531"/>
        <end position="542"/>
    </location>
</feature>
<protein>
    <recommendedName>
        <fullName evidence="2">ubiquitinyl hydrolase 1</fullName>
        <ecNumber evidence="2">3.4.19.12</ecNumber>
    </recommendedName>
</protein>
<feature type="domain" description="USP" evidence="8">
    <location>
        <begin position="113"/>
        <end position="595"/>
    </location>
</feature>
<feature type="region of interest" description="Disordered" evidence="7">
    <location>
        <begin position="531"/>
        <end position="557"/>
    </location>
</feature>
<evidence type="ECO:0000256" key="5">
    <source>
        <dbReference type="ARBA" id="ARBA00022801"/>
    </source>
</evidence>
<evidence type="ECO:0000256" key="4">
    <source>
        <dbReference type="ARBA" id="ARBA00022786"/>
    </source>
</evidence>
<evidence type="ECO:0000256" key="7">
    <source>
        <dbReference type="SAM" id="MobiDB-lite"/>
    </source>
</evidence>
<dbReference type="SUPFAM" id="SSF54236">
    <property type="entry name" value="Ubiquitin-like"/>
    <property type="match status" value="1"/>
</dbReference>
<feature type="compositionally biased region" description="Basic and acidic residues" evidence="7">
    <location>
        <begin position="429"/>
        <end position="450"/>
    </location>
</feature>
<gene>
    <name evidence="9" type="ORF">ACHAWU_008204</name>
</gene>
<organism evidence="9 10">
    <name type="scientific">Discostella pseudostelligera</name>
    <dbReference type="NCBI Taxonomy" id="259834"/>
    <lineage>
        <taxon>Eukaryota</taxon>
        <taxon>Sar</taxon>
        <taxon>Stramenopiles</taxon>
        <taxon>Ochrophyta</taxon>
        <taxon>Bacillariophyta</taxon>
        <taxon>Coscinodiscophyceae</taxon>
        <taxon>Thalassiosirophycidae</taxon>
        <taxon>Stephanodiscales</taxon>
        <taxon>Stephanodiscaceae</taxon>
        <taxon>Discostella</taxon>
    </lineage>
</organism>
<dbReference type="PROSITE" id="PS00973">
    <property type="entry name" value="USP_2"/>
    <property type="match status" value="1"/>
</dbReference>
<evidence type="ECO:0000313" key="9">
    <source>
        <dbReference type="EMBL" id="KAL3762501.1"/>
    </source>
</evidence>
<evidence type="ECO:0000313" key="10">
    <source>
        <dbReference type="Proteomes" id="UP001530293"/>
    </source>
</evidence>
<dbReference type="InterPro" id="IPR029071">
    <property type="entry name" value="Ubiquitin-like_domsf"/>
</dbReference>
<dbReference type="GO" id="GO:0004843">
    <property type="term" value="F:cysteine-type deubiquitinase activity"/>
    <property type="evidence" value="ECO:0007669"/>
    <property type="project" value="UniProtKB-EC"/>
</dbReference>
<accession>A0ABD3MKJ3</accession>
<dbReference type="InterPro" id="IPR028889">
    <property type="entry name" value="USP"/>
</dbReference>
<dbReference type="AlphaFoldDB" id="A0ABD3MKJ3"/>
<feature type="region of interest" description="Disordered" evidence="7">
    <location>
        <begin position="429"/>
        <end position="467"/>
    </location>
</feature>
<keyword evidence="5" id="KW-0378">Hydrolase</keyword>
<evidence type="ECO:0000256" key="3">
    <source>
        <dbReference type="ARBA" id="ARBA00022670"/>
    </source>
</evidence>
<keyword evidence="6" id="KW-0788">Thiol protease</keyword>
<keyword evidence="3" id="KW-0645">Protease</keyword>
<evidence type="ECO:0000259" key="8">
    <source>
        <dbReference type="PROSITE" id="PS50235"/>
    </source>
</evidence>
<evidence type="ECO:0000256" key="2">
    <source>
        <dbReference type="ARBA" id="ARBA00012759"/>
    </source>
</evidence>
<comment type="catalytic activity">
    <reaction evidence="1">
        <text>Thiol-dependent hydrolysis of ester, thioester, amide, peptide and isopeptide bonds formed by the C-terminal Gly of ubiquitin (a 76-residue protein attached to proteins as an intracellular targeting signal).</text>
        <dbReference type="EC" id="3.4.19.12"/>
    </reaction>
</comment>